<dbReference type="GO" id="GO:0016491">
    <property type="term" value="F:oxidoreductase activity"/>
    <property type="evidence" value="ECO:0007669"/>
    <property type="project" value="TreeGrafter"/>
</dbReference>
<reference evidence="2 3" key="1">
    <citation type="submission" date="2019-06" db="EMBL/GenBank/DDBJ databases">
        <title>Wine fermentation using esterase from Monascus purpureus.</title>
        <authorList>
            <person name="Geng C."/>
            <person name="Zhang Y."/>
        </authorList>
    </citation>
    <scope>NUCLEOTIDE SEQUENCE [LARGE SCALE GENOMIC DNA]</scope>
    <source>
        <strain evidence="2">HQ1</strain>
    </source>
</reference>
<dbReference type="Proteomes" id="UP000319663">
    <property type="component" value="Unassembled WGS sequence"/>
</dbReference>
<evidence type="ECO:0008006" key="4">
    <source>
        <dbReference type="Google" id="ProtNLM"/>
    </source>
</evidence>
<proteinExistence type="inferred from homology"/>
<dbReference type="PANTHER" id="PTHR43544">
    <property type="entry name" value="SHORT-CHAIN DEHYDROGENASE/REDUCTASE"/>
    <property type="match status" value="1"/>
</dbReference>
<dbReference type="GO" id="GO:0005737">
    <property type="term" value="C:cytoplasm"/>
    <property type="evidence" value="ECO:0007669"/>
    <property type="project" value="TreeGrafter"/>
</dbReference>
<dbReference type="PRINTS" id="PR00081">
    <property type="entry name" value="GDHRDH"/>
</dbReference>
<evidence type="ECO:0000313" key="3">
    <source>
        <dbReference type="Proteomes" id="UP000319663"/>
    </source>
</evidence>
<accession>A0A507QUD1</accession>
<protein>
    <recommendedName>
        <fullName evidence="4">NAD(P)-binding protein</fullName>
    </recommendedName>
</protein>
<evidence type="ECO:0000256" key="1">
    <source>
        <dbReference type="ARBA" id="ARBA00006484"/>
    </source>
</evidence>
<evidence type="ECO:0000313" key="2">
    <source>
        <dbReference type="EMBL" id="TQB72798.1"/>
    </source>
</evidence>
<dbReference type="PANTHER" id="PTHR43544:SF36">
    <property type="entry name" value="CHAIN OXIDOREDUCTASE (CSGA), PUTATIVE (AFU_ORTHOLOGUE AFUA_4G00910)-RELATED"/>
    <property type="match status" value="1"/>
</dbReference>
<organism evidence="2 3">
    <name type="scientific">Monascus purpureus</name>
    <name type="common">Red mold</name>
    <name type="synonym">Monascus anka</name>
    <dbReference type="NCBI Taxonomy" id="5098"/>
    <lineage>
        <taxon>Eukaryota</taxon>
        <taxon>Fungi</taxon>
        <taxon>Dikarya</taxon>
        <taxon>Ascomycota</taxon>
        <taxon>Pezizomycotina</taxon>
        <taxon>Eurotiomycetes</taxon>
        <taxon>Eurotiomycetidae</taxon>
        <taxon>Eurotiales</taxon>
        <taxon>Aspergillaceae</taxon>
        <taxon>Monascus</taxon>
    </lineage>
</organism>
<comment type="caution">
    <text evidence="2">The sequence shown here is derived from an EMBL/GenBank/DDBJ whole genome shotgun (WGS) entry which is preliminary data.</text>
</comment>
<sequence length="234" mass="25219">MASYFVTGSTRGIGLAITTLLASKPESEVSIIFAAARTQREGLKQLAANSAGRVEIVPIDATSEESVSKAAEQVEWSLGSKGLDVLINCVGIMPQTPGGIETMTDLEMTFKTNVLSSHLVTRAFIPLLKKGHQKKVINISSTLGSITLASKFQLFPVPAYKVSKAALNMLTVQYALALEDEGFTVFTISPGAASCLMDKVFNSTKEDNGKFFNNRVPGWENAPRDQYNGAEPPW</sequence>
<dbReference type="SUPFAM" id="SSF51735">
    <property type="entry name" value="NAD(P)-binding Rossmann-fold domains"/>
    <property type="match status" value="1"/>
</dbReference>
<dbReference type="Gene3D" id="3.40.50.720">
    <property type="entry name" value="NAD(P)-binding Rossmann-like Domain"/>
    <property type="match status" value="1"/>
</dbReference>
<dbReference type="InterPro" id="IPR036291">
    <property type="entry name" value="NAD(P)-bd_dom_sf"/>
</dbReference>
<gene>
    <name evidence="2" type="ORF">MPDQ_006441</name>
</gene>
<keyword evidence="3" id="KW-1185">Reference proteome</keyword>
<dbReference type="InterPro" id="IPR002347">
    <property type="entry name" value="SDR_fam"/>
</dbReference>
<dbReference type="InterPro" id="IPR051468">
    <property type="entry name" value="Fungal_SecMetab_SDRs"/>
</dbReference>
<dbReference type="EMBL" id="VIFY01000056">
    <property type="protein sequence ID" value="TQB72798.1"/>
    <property type="molecule type" value="Genomic_DNA"/>
</dbReference>
<dbReference type="Pfam" id="PF00106">
    <property type="entry name" value="adh_short"/>
    <property type="match status" value="1"/>
</dbReference>
<name>A0A507QUD1_MONPU</name>
<dbReference type="AlphaFoldDB" id="A0A507QUD1"/>
<comment type="similarity">
    <text evidence="1">Belongs to the short-chain dehydrogenases/reductases (SDR) family.</text>
</comment>